<organism evidence="1">
    <name type="scientific">uncultured Chloroflexia bacterium</name>
    <dbReference type="NCBI Taxonomy" id="1672391"/>
    <lineage>
        <taxon>Bacteria</taxon>
        <taxon>Bacillati</taxon>
        <taxon>Chloroflexota</taxon>
        <taxon>Chloroflexia</taxon>
        <taxon>environmental samples</taxon>
    </lineage>
</organism>
<accession>A0A6J4JRJ2</accession>
<evidence type="ECO:0000313" key="1">
    <source>
        <dbReference type="EMBL" id="CAA9285243.1"/>
    </source>
</evidence>
<name>A0A6J4JRJ2_9CHLR</name>
<sequence>TLRERSLLKEFVKPFIPGKVRRRLKSKMMQANLKEAPYVPLDPQLAHELRLGYRSEIENLEKITGRELSSWKAV</sequence>
<gene>
    <name evidence="1" type="ORF">AVDCRST_MAG93-3478</name>
</gene>
<dbReference type="EMBL" id="CADCTR010001188">
    <property type="protein sequence ID" value="CAA9285243.1"/>
    <property type="molecule type" value="Genomic_DNA"/>
</dbReference>
<reference evidence="1" key="1">
    <citation type="submission" date="2020-02" db="EMBL/GenBank/DDBJ databases">
        <authorList>
            <person name="Meier V. D."/>
        </authorList>
    </citation>
    <scope>NUCLEOTIDE SEQUENCE</scope>
    <source>
        <strain evidence="1">AVDCRST_MAG93</strain>
    </source>
</reference>
<protein>
    <submittedName>
        <fullName evidence="1">Uncharacterized protein</fullName>
    </submittedName>
</protein>
<dbReference type="AlphaFoldDB" id="A0A6J4JRJ2"/>
<proteinExistence type="predicted"/>
<feature type="non-terminal residue" evidence="1">
    <location>
        <position position="1"/>
    </location>
</feature>